<keyword evidence="26" id="KW-1185">Reference proteome</keyword>
<evidence type="ECO:0000256" key="10">
    <source>
        <dbReference type="ARBA" id="ARBA00022679"/>
    </source>
</evidence>
<dbReference type="PATRIC" id="fig|1391654.3.peg.853"/>
<evidence type="ECO:0000256" key="3">
    <source>
        <dbReference type="ARBA" id="ARBA00005119"/>
    </source>
</evidence>
<dbReference type="STRING" id="1391654.AKJ09_00842"/>
<evidence type="ECO:0000256" key="16">
    <source>
        <dbReference type="ARBA" id="ARBA00023209"/>
    </source>
</evidence>
<dbReference type="GO" id="GO:0004605">
    <property type="term" value="F:phosphatidate cytidylyltransferase activity"/>
    <property type="evidence" value="ECO:0007669"/>
    <property type="project" value="UniProtKB-EC"/>
</dbReference>
<dbReference type="AlphaFoldDB" id="A0A0K1PKW1"/>
<comment type="catalytic activity">
    <reaction evidence="1">
        <text>a 1,2-diacyl-sn-glycero-3-phosphate + CTP + H(+) = a CDP-1,2-diacyl-sn-glycerol + diphosphate</text>
        <dbReference type="Rhea" id="RHEA:16229"/>
        <dbReference type="ChEBI" id="CHEBI:15378"/>
        <dbReference type="ChEBI" id="CHEBI:33019"/>
        <dbReference type="ChEBI" id="CHEBI:37563"/>
        <dbReference type="ChEBI" id="CHEBI:58332"/>
        <dbReference type="ChEBI" id="CHEBI:58608"/>
        <dbReference type="EC" id="2.7.7.41"/>
    </reaction>
</comment>
<protein>
    <recommendedName>
        <fullName evidence="7">Phosphatidate cytidylyltransferase</fullName>
        <ecNumber evidence="6">2.7.7.41</ecNumber>
    </recommendedName>
    <alternativeName>
        <fullName evidence="20">CDP-DAG synthase</fullName>
    </alternativeName>
    <alternativeName>
        <fullName evidence="22">CDP-DG synthase</fullName>
    </alternativeName>
    <alternativeName>
        <fullName evidence="18">CDP-diacylglycerol synthase</fullName>
    </alternativeName>
    <alternativeName>
        <fullName evidence="21">CDP-diglyceride pyrophosphorylase</fullName>
    </alternativeName>
    <alternativeName>
        <fullName evidence="23">CDP-diglyceride synthase</fullName>
    </alternativeName>
    <alternativeName>
        <fullName evidence="19">CTP:phosphatidate cytidylyltransferase</fullName>
    </alternativeName>
</protein>
<feature type="transmembrane region" description="Helical" evidence="24">
    <location>
        <begin position="203"/>
        <end position="222"/>
    </location>
</feature>
<feature type="transmembrane region" description="Helical" evidence="24">
    <location>
        <begin position="51"/>
        <end position="69"/>
    </location>
</feature>
<comment type="subcellular location">
    <subcellularLocation>
        <location evidence="2">Cell membrane</location>
        <topology evidence="2">Multi-pass membrane protein</topology>
    </subcellularLocation>
</comment>
<comment type="pathway">
    <text evidence="4">Lipid metabolism.</text>
</comment>
<dbReference type="PANTHER" id="PTHR46382">
    <property type="entry name" value="PHOSPHATIDATE CYTIDYLYLTRANSFERASE"/>
    <property type="match status" value="1"/>
</dbReference>
<comment type="similarity">
    <text evidence="5">Belongs to the CDS family.</text>
</comment>
<keyword evidence="12 25" id="KW-0548">Nucleotidyltransferase</keyword>
<feature type="transmembrane region" description="Helical" evidence="24">
    <location>
        <begin position="133"/>
        <end position="151"/>
    </location>
</feature>
<evidence type="ECO:0000256" key="11">
    <source>
        <dbReference type="ARBA" id="ARBA00022692"/>
    </source>
</evidence>
<evidence type="ECO:0000256" key="1">
    <source>
        <dbReference type="ARBA" id="ARBA00001698"/>
    </source>
</evidence>
<dbReference type="PANTHER" id="PTHR46382:SF1">
    <property type="entry name" value="PHOSPHATIDATE CYTIDYLYLTRANSFERASE"/>
    <property type="match status" value="1"/>
</dbReference>
<evidence type="ECO:0000256" key="23">
    <source>
        <dbReference type="ARBA" id="ARBA00033406"/>
    </source>
</evidence>
<evidence type="ECO:0000256" key="7">
    <source>
        <dbReference type="ARBA" id="ARBA00019373"/>
    </source>
</evidence>
<evidence type="ECO:0000256" key="19">
    <source>
        <dbReference type="ARBA" id="ARBA00031825"/>
    </source>
</evidence>
<evidence type="ECO:0000256" key="4">
    <source>
        <dbReference type="ARBA" id="ARBA00005189"/>
    </source>
</evidence>
<evidence type="ECO:0000256" key="5">
    <source>
        <dbReference type="ARBA" id="ARBA00010185"/>
    </source>
</evidence>
<sequence>MAEARGAHTAPSLPSSRDEARKANTNLAVRVATAAVGAPLIILLLYKGAPWGFYLLVLPATLIGAWELFNMTHPEDRPSQVMGVVLTALSSVGMWLSAGDPRILATMVVAIPLLGPLLTLLRLGDMKTAALRACAMGFGPLFVGIPLTMLAMLRRDLPDGPGYVLVTIMFAWFGDTGGYFAGRFLGKHKLYEAVSPKKTVEGSIGGLAGSVFGALIAHFWFLPSLSLAHGIPLALVAGALGQAGDLGESVLKRSTGVKDSGAIVPGHGGILDRVDALLVTSAVVFLYSIWFLKGPAQ</sequence>
<comment type="pathway">
    <text evidence="3">Phospholipid metabolism; CDP-diacylglycerol biosynthesis; CDP-diacylglycerol from sn-glycerol 3-phosphate: step 3/3.</text>
</comment>
<keyword evidence="11 24" id="KW-0812">Transmembrane</keyword>
<evidence type="ECO:0000313" key="26">
    <source>
        <dbReference type="Proteomes" id="UP000064967"/>
    </source>
</evidence>
<evidence type="ECO:0000256" key="24">
    <source>
        <dbReference type="SAM" id="Phobius"/>
    </source>
</evidence>
<keyword evidence="10 25" id="KW-0808">Transferase</keyword>
<evidence type="ECO:0000256" key="2">
    <source>
        <dbReference type="ARBA" id="ARBA00004651"/>
    </source>
</evidence>
<dbReference type="RefSeq" id="WP_146645815.1">
    <property type="nucleotide sequence ID" value="NZ_CP012333.1"/>
</dbReference>
<feature type="transmembrane region" description="Helical" evidence="24">
    <location>
        <begin position="27"/>
        <end position="45"/>
    </location>
</feature>
<name>A0A0K1PKW1_9BACT</name>
<dbReference type="Proteomes" id="UP000064967">
    <property type="component" value="Chromosome"/>
</dbReference>
<evidence type="ECO:0000313" key="25">
    <source>
        <dbReference type="EMBL" id="AKU94178.1"/>
    </source>
</evidence>
<evidence type="ECO:0000256" key="22">
    <source>
        <dbReference type="ARBA" id="ARBA00032743"/>
    </source>
</evidence>
<dbReference type="OrthoDB" id="9799199at2"/>
<feature type="transmembrane region" description="Helical" evidence="24">
    <location>
        <begin position="103"/>
        <end position="121"/>
    </location>
</feature>
<evidence type="ECO:0000256" key="15">
    <source>
        <dbReference type="ARBA" id="ARBA00023136"/>
    </source>
</evidence>
<dbReference type="GO" id="GO:0005886">
    <property type="term" value="C:plasma membrane"/>
    <property type="evidence" value="ECO:0007669"/>
    <property type="project" value="UniProtKB-SubCell"/>
</dbReference>
<feature type="transmembrane region" description="Helical" evidence="24">
    <location>
        <begin position="81"/>
        <end position="97"/>
    </location>
</feature>
<dbReference type="Pfam" id="PF01148">
    <property type="entry name" value="CTP_transf_1"/>
    <property type="match status" value="1"/>
</dbReference>
<organism evidence="25 26">
    <name type="scientific">Labilithrix luteola</name>
    <dbReference type="NCBI Taxonomy" id="1391654"/>
    <lineage>
        <taxon>Bacteria</taxon>
        <taxon>Pseudomonadati</taxon>
        <taxon>Myxococcota</taxon>
        <taxon>Polyangia</taxon>
        <taxon>Polyangiales</taxon>
        <taxon>Labilitrichaceae</taxon>
        <taxon>Labilithrix</taxon>
    </lineage>
</organism>
<evidence type="ECO:0000256" key="14">
    <source>
        <dbReference type="ARBA" id="ARBA00023098"/>
    </source>
</evidence>
<dbReference type="EMBL" id="CP012333">
    <property type="protein sequence ID" value="AKU94178.1"/>
    <property type="molecule type" value="Genomic_DNA"/>
</dbReference>
<keyword evidence="14" id="KW-0443">Lipid metabolism</keyword>
<feature type="transmembrane region" description="Helical" evidence="24">
    <location>
        <begin position="163"/>
        <end position="182"/>
    </location>
</feature>
<keyword evidence="15 24" id="KW-0472">Membrane</keyword>
<proteinExistence type="inferred from homology"/>
<evidence type="ECO:0000256" key="13">
    <source>
        <dbReference type="ARBA" id="ARBA00022989"/>
    </source>
</evidence>
<keyword evidence="13 24" id="KW-1133">Transmembrane helix</keyword>
<dbReference type="GO" id="GO:0016024">
    <property type="term" value="P:CDP-diacylglycerol biosynthetic process"/>
    <property type="evidence" value="ECO:0007669"/>
    <property type="project" value="TreeGrafter"/>
</dbReference>
<feature type="transmembrane region" description="Helical" evidence="24">
    <location>
        <begin position="274"/>
        <end position="292"/>
    </location>
</feature>
<evidence type="ECO:0000256" key="21">
    <source>
        <dbReference type="ARBA" id="ARBA00032396"/>
    </source>
</evidence>
<keyword evidence="16" id="KW-0594">Phospholipid biosynthesis</keyword>
<keyword evidence="17" id="KW-1208">Phospholipid metabolism</keyword>
<evidence type="ECO:0000256" key="6">
    <source>
        <dbReference type="ARBA" id="ARBA00012487"/>
    </source>
</evidence>
<dbReference type="EC" id="2.7.7.41" evidence="6"/>
<reference evidence="25 26" key="1">
    <citation type="submission" date="2015-08" db="EMBL/GenBank/DDBJ databases">
        <authorList>
            <person name="Babu N.S."/>
            <person name="Beckwith C.J."/>
            <person name="Beseler K.G."/>
            <person name="Brison A."/>
            <person name="Carone J.V."/>
            <person name="Caskin T.P."/>
            <person name="Diamond M."/>
            <person name="Durham M.E."/>
            <person name="Foxe J.M."/>
            <person name="Go M."/>
            <person name="Henderson B.A."/>
            <person name="Jones I.B."/>
            <person name="McGettigan J.A."/>
            <person name="Micheletti S.J."/>
            <person name="Nasrallah M.E."/>
            <person name="Ortiz D."/>
            <person name="Piller C.R."/>
            <person name="Privatt S.R."/>
            <person name="Schneider S.L."/>
            <person name="Sharp S."/>
            <person name="Smith T.C."/>
            <person name="Stanton J.D."/>
            <person name="Ullery H.E."/>
            <person name="Wilson R.J."/>
            <person name="Serrano M.G."/>
            <person name="Buck G."/>
            <person name="Lee V."/>
            <person name="Wang Y."/>
            <person name="Carvalho R."/>
            <person name="Voegtly L."/>
            <person name="Shi R."/>
            <person name="Duckworth R."/>
            <person name="Johnson A."/>
            <person name="Loviza R."/>
            <person name="Walstead R."/>
            <person name="Shah Z."/>
            <person name="Kiflezghi M."/>
            <person name="Wade K."/>
            <person name="Ball S.L."/>
            <person name="Bradley K.W."/>
            <person name="Asai D.J."/>
            <person name="Bowman C.A."/>
            <person name="Russell D.A."/>
            <person name="Pope W.H."/>
            <person name="Jacobs-Sera D."/>
            <person name="Hendrix R.W."/>
            <person name="Hatfull G.F."/>
        </authorList>
    </citation>
    <scope>NUCLEOTIDE SEQUENCE [LARGE SCALE GENOMIC DNA]</scope>
    <source>
        <strain evidence="25 26">DSM 27648</strain>
    </source>
</reference>
<evidence type="ECO:0000256" key="18">
    <source>
        <dbReference type="ARBA" id="ARBA00029893"/>
    </source>
</evidence>
<evidence type="ECO:0000256" key="17">
    <source>
        <dbReference type="ARBA" id="ARBA00023264"/>
    </source>
</evidence>
<accession>A0A0K1PKW1</accession>
<dbReference type="KEGG" id="llu:AKJ09_00842"/>
<evidence type="ECO:0000256" key="12">
    <source>
        <dbReference type="ARBA" id="ARBA00022695"/>
    </source>
</evidence>
<evidence type="ECO:0000256" key="8">
    <source>
        <dbReference type="ARBA" id="ARBA00022475"/>
    </source>
</evidence>
<evidence type="ECO:0000256" key="9">
    <source>
        <dbReference type="ARBA" id="ARBA00022516"/>
    </source>
</evidence>
<keyword evidence="8" id="KW-1003">Cell membrane</keyword>
<gene>
    <name evidence="25" type="ORF">AKJ09_00842</name>
</gene>
<keyword evidence="9" id="KW-0444">Lipid biosynthesis</keyword>
<evidence type="ECO:0000256" key="20">
    <source>
        <dbReference type="ARBA" id="ARBA00032253"/>
    </source>
</evidence>